<dbReference type="WBParaSite" id="GPUH_0002433601-mRNA-1">
    <property type="protein sequence ID" value="GPUH_0002433601-mRNA-1"/>
    <property type="gene ID" value="GPUH_0002433601"/>
</dbReference>
<reference evidence="4" key="1">
    <citation type="submission" date="2016-06" db="UniProtKB">
        <authorList>
            <consortium name="WormBaseParasite"/>
        </authorList>
    </citation>
    <scope>IDENTIFICATION</scope>
</reference>
<dbReference type="Proteomes" id="UP000271098">
    <property type="component" value="Unassembled WGS sequence"/>
</dbReference>
<name>A0A183ETL5_9BILA</name>
<sequence>MDLREAVERLRRIAARSMDDDRLQIVEIADDEDSREAFARPPESDENEEQDDMLAAVLNELVDRTCESHTTSRELITEPLRRPVSVLAEPRRVPPLRLRLPRSREQRKRCSGRRHAYSPPLPGVRSLQVEQKKKRAAELSVSSSRDSGRLFKRYCVLKCFPSHINVCWYELFATGNSIVARISVKLCGLRHP</sequence>
<protein>
    <submittedName>
        <fullName evidence="2 4">Uncharacterized protein</fullName>
    </submittedName>
</protein>
<evidence type="ECO:0000256" key="1">
    <source>
        <dbReference type="SAM" id="MobiDB-lite"/>
    </source>
</evidence>
<dbReference type="AlphaFoldDB" id="A0A183ETL5"/>
<feature type="region of interest" description="Disordered" evidence="1">
    <location>
        <begin position="29"/>
        <end position="50"/>
    </location>
</feature>
<organism evidence="4">
    <name type="scientific">Gongylonema pulchrum</name>
    <dbReference type="NCBI Taxonomy" id="637853"/>
    <lineage>
        <taxon>Eukaryota</taxon>
        <taxon>Metazoa</taxon>
        <taxon>Ecdysozoa</taxon>
        <taxon>Nematoda</taxon>
        <taxon>Chromadorea</taxon>
        <taxon>Rhabditida</taxon>
        <taxon>Spirurina</taxon>
        <taxon>Spiruromorpha</taxon>
        <taxon>Spiruroidea</taxon>
        <taxon>Gongylonematidae</taxon>
        <taxon>Gongylonema</taxon>
    </lineage>
</organism>
<feature type="region of interest" description="Disordered" evidence="1">
    <location>
        <begin position="103"/>
        <end position="123"/>
    </location>
</feature>
<evidence type="ECO:0000313" key="2">
    <source>
        <dbReference type="EMBL" id="VDN42667.1"/>
    </source>
</evidence>
<keyword evidence="3" id="KW-1185">Reference proteome</keyword>
<evidence type="ECO:0000313" key="4">
    <source>
        <dbReference type="WBParaSite" id="GPUH_0002433601-mRNA-1"/>
    </source>
</evidence>
<dbReference type="EMBL" id="UYRT01100691">
    <property type="protein sequence ID" value="VDN42667.1"/>
    <property type="molecule type" value="Genomic_DNA"/>
</dbReference>
<feature type="compositionally biased region" description="Basic residues" evidence="1">
    <location>
        <begin position="103"/>
        <end position="116"/>
    </location>
</feature>
<reference evidence="2 3" key="2">
    <citation type="submission" date="2018-11" db="EMBL/GenBank/DDBJ databases">
        <authorList>
            <consortium name="Pathogen Informatics"/>
        </authorList>
    </citation>
    <scope>NUCLEOTIDE SEQUENCE [LARGE SCALE GENOMIC DNA]</scope>
</reference>
<evidence type="ECO:0000313" key="3">
    <source>
        <dbReference type="Proteomes" id="UP000271098"/>
    </source>
</evidence>
<accession>A0A183ETL5</accession>
<proteinExistence type="predicted"/>
<gene>
    <name evidence="2" type="ORF">GPUH_LOCUS24306</name>
</gene>